<accession>A0A8T2JL08</accession>
<dbReference type="PANTHER" id="PTHR18871:SF2">
    <property type="entry name" value="CENTROSOMAL PROTEIN OF 112 KDA"/>
    <property type="match status" value="1"/>
</dbReference>
<dbReference type="InterPro" id="IPR055310">
    <property type="entry name" value="CEP112"/>
</dbReference>
<protein>
    <submittedName>
        <fullName evidence="3">Uncharacterized protein</fullName>
    </submittedName>
</protein>
<gene>
    <name evidence="3" type="ORF">GDO86_013712</name>
</gene>
<evidence type="ECO:0000256" key="2">
    <source>
        <dbReference type="SAM" id="MobiDB-lite"/>
    </source>
</evidence>
<dbReference type="OrthoDB" id="78101at2759"/>
<keyword evidence="4" id="KW-1185">Reference proteome</keyword>
<keyword evidence="1" id="KW-0175">Coiled coil</keyword>
<evidence type="ECO:0000313" key="3">
    <source>
        <dbReference type="EMBL" id="KAG8445945.1"/>
    </source>
</evidence>
<name>A0A8T2JL08_9PIPI</name>
<comment type="caution">
    <text evidence="3">The sequence shown here is derived from an EMBL/GenBank/DDBJ whole genome shotgun (WGS) entry which is preliminary data.</text>
</comment>
<sequence length="189" mass="22526">MAMNKLKVQMDTMKLDMQRVHAAQTEETLQKANSRLKQIERESNEKLSRATQTISELQSSISSMREENSRQQLNFERKLQEISRKHEEDKRKLMKENKMAVKVLKDEGAKYYQELRMMEKRFQDKELLMQEQVTQIRQDYELKIKGLMPAAMRQELEDTITSLKSQVNFLQKRAQVLQEAIDLHHSQRL</sequence>
<reference evidence="3" key="1">
    <citation type="thesis" date="2020" institute="ProQuest LLC" country="789 East Eisenhower Parkway, Ann Arbor, MI, USA">
        <title>Comparative Genomics and Chromosome Evolution.</title>
        <authorList>
            <person name="Mudd A.B."/>
        </authorList>
    </citation>
    <scope>NUCLEOTIDE SEQUENCE</scope>
    <source>
        <strain evidence="3">Female2</strain>
        <tissue evidence="3">Blood</tissue>
    </source>
</reference>
<dbReference type="Proteomes" id="UP000812440">
    <property type="component" value="Chromosome 8_10"/>
</dbReference>
<feature type="compositionally biased region" description="Polar residues" evidence="2">
    <location>
        <begin position="49"/>
        <end position="63"/>
    </location>
</feature>
<evidence type="ECO:0000256" key="1">
    <source>
        <dbReference type="SAM" id="Coils"/>
    </source>
</evidence>
<proteinExistence type="predicted"/>
<evidence type="ECO:0000313" key="4">
    <source>
        <dbReference type="Proteomes" id="UP000812440"/>
    </source>
</evidence>
<organism evidence="3 4">
    <name type="scientific">Hymenochirus boettgeri</name>
    <name type="common">Congo dwarf clawed frog</name>
    <dbReference type="NCBI Taxonomy" id="247094"/>
    <lineage>
        <taxon>Eukaryota</taxon>
        <taxon>Metazoa</taxon>
        <taxon>Chordata</taxon>
        <taxon>Craniata</taxon>
        <taxon>Vertebrata</taxon>
        <taxon>Euteleostomi</taxon>
        <taxon>Amphibia</taxon>
        <taxon>Batrachia</taxon>
        <taxon>Anura</taxon>
        <taxon>Pipoidea</taxon>
        <taxon>Pipidae</taxon>
        <taxon>Pipinae</taxon>
        <taxon>Hymenochirus</taxon>
    </lineage>
</organism>
<dbReference type="EMBL" id="JAACNH010000003">
    <property type="protein sequence ID" value="KAG8445945.1"/>
    <property type="molecule type" value="Genomic_DNA"/>
</dbReference>
<feature type="region of interest" description="Disordered" evidence="2">
    <location>
        <begin position="40"/>
        <end position="71"/>
    </location>
</feature>
<dbReference type="AlphaFoldDB" id="A0A8T2JL08"/>
<dbReference type="PANTHER" id="PTHR18871">
    <property type="entry name" value="CENTROSOMAL PROTEIN OF 112 KDA"/>
    <property type="match status" value="1"/>
</dbReference>
<feature type="coiled-coil region" evidence="1">
    <location>
        <begin position="153"/>
        <end position="180"/>
    </location>
</feature>